<gene>
    <name evidence="2" type="ORF">ACFO0D_03135</name>
</gene>
<reference evidence="3" key="1">
    <citation type="journal article" date="2019" name="Int. J. Syst. Evol. Microbiol.">
        <title>The Global Catalogue of Microorganisms (GCM) 10K type strain sequencing project: providing services to taxonomists for standard genome sequencing and annotation.</title>
        <authorList>
            <consortium name="The Broad Institute Genomics Platform"/>
            <consortium name="The Broad Institute Genome Sequencing Center for Infectious Disease"/>
            <person name="Wu L."/>
            <person name="Ma J."/>
        </authorList>
    </citation>
    <scope>NUCLEOTIDE SEQUENCE [LARGE SCALE GENOMIC DNA]</scope>
    <source>
        <strain evidence="3">CCUG 55995</strain>
    </source>
</reference>
<dbReference type="SMART" id="SM01043">
    <property type="entry name" value="BTAD"/>
    <property type="match status" value="1"/>
</dbReference>
<dbReference type="PANTHER" id="PTHR35807">
    <property type="entry name" value="TRANSCRIPTIONAL REGULATOR REDD-RELATED"/>
    <property type="match status" value="1"/>
</dbReference>
<dbReference type="SUPFAM" id="SSF48452">
    <property type="entry name" value="TPR-like"/>
    <property type="match status" value="1"/>
</dbReference>
<dbReference type="InterPro" id="IPR005158">
    <property type="entry name" value="BTAD"/>
</dbReference>
<dbReference type="InterPro" id="IPR027417">
    <property type="entry name" value="P-loop_NTPase"/>
</dbReference>
<dbReference type="InterPro" id="IPR036388">
    <property type="entry name" value="WH-like_DNA-bd_sf"/>
</dbReference>
<dbReference type="Proteomes" id="UP001595952">
    <property type="component" value="Unassembled WGS sequence"/>
</dbReference>
<dbReference type="Pfam" id="PF13191">
    <property type="entry name" value="AAA_16"/>
    <property type="match status" value="1"/>
</dbReference>
<evidence type="ECO:0000313" key="2">
    <source>
        <dbReference type="EMBL" id="MFC4637330.1"/>
    </source>
</evidence>
<keyword evidence="3" id="KW-1185">Reference proteome</keyword>
<dbReference type="EMBL" id="JBHSEI010000001">
    <property type="protein sequence ID" value="MFC4637330.1"/>
    <property type="molecule type" value="Genomic_DNA"/>
</dbReference>
<dbReference type="RefSeq" id="WP_380060354.1">
    <property type="nucleotide sequence ID" value="NZ_JBHSEI010000001.1"/>
</dbReference>
<dbReference type="InterPro" id="IPR011990">
    <property type="entry name" value="TPR-like_helical_dom_sf"/>
</dbReference>
<dbReference type="Pfam" id="PF03704">
    <property type="entry name" value="BTAD"/>
    <property type="match status" value="1"/>
</dbReference>
<sequence length="591" mass="62983">MLELSLLGTARVQRDGAPVTLPTRKALALVAYLALEGPTTRGRLAGLLWDHADESTARGHLRRELHRLRHSPLAPWISTTAGEVALAELHCDVHGLTGPLNPQEAEAALGLWRGELLEGLEVRDAAGFEDWLGGQRAQLTAIRQALLARCAAAREQAGDLRGALALRRAWLCGDELSEPGHREVMRLHARLGERAAALRQFENLQRLLAEELGLSPLPETLALAHEIGGGNALRASSLPAFPEPPLVGREREWAQLEAAWARGLPVYLYGEPGAGKSRLLRDFVAAKGRSVPNNGCPGDAHVPYASLARGLRGLLDREPALAAELPAWARRELSRLLPDLWPEAPHSAGAEDERRLFEAGMALLALGTRGCVALTTDDLHLFDPQSFAFGAGFTAGPAVPPWPALRVLTTFDRQALPPGVWPAIAAQAARGAAALIEVRPLCEGALAQLLQALGRPATLAPALHRYTGGNPLFALETLEQLPAGPGEPCVHELPLPERSLQVVQGRLERLPPTAQSLAQVAAVAGDAFDLVLAGCVLGTDPLQLAPALQALEDAGLWRGNGLSCDLVRLGVLGTLPLACQRLLRDRVQAAG</sequence>
<feature type="domain" description="Bacterial transcriptional activator" evidence="1">
    <location>
        <begin position="91"/>
        <end position="228"/>
    </location>
</feature>
<proteinExistence type="predicted"/>
<dbReference type="InterPro" id="IPR051677">
    <property type="entry name" value="AfsR-DnrI-RedD_regulator"/>
</dbReference>
<dbReference type="InterPro" id="IPR041664">
    <property type="entry name" value="AAA_16"/>
</dbReference>
<evidence type="ECO:0000313" key="3">
    <source>
        <dbReference type="Proteomes" id="UP001595952"/>
    </source>
</evidence>
<evidence type="ECO:0000259" key="1">
    <source>
        <dbReference type="SMART" id="SM01043"/>
    </source>
</evidence>
<dbReference type="Gene3D" id="1.10.10.10">
    <property type="entry name" value="Winged helix-like DNA-binding domain superfamily/Winged helix DNA-binding domain"/>
    <property type="match status" value="1"/>
</dbReference>
<organism evidence="2 3">
    <name type="scientific">Deinococcus hohokamensis</name>
    <dbReference type="NCBI Taxonomy" id="309883"/>
    <lineage>
        <taxon>Bacteria</taxon>
        <taxon>Thermotogati</taxon>
        <taxon>Deinococcota</taxon>
        <taxon>Deinococci</taxon>
        <taxon>Deinococcales</taxon>
        <taxon>Deinococcaceae</taxon>
        <taxon>Deinococcus</taxon>
    </lineage>
</organism>
<accession>A0ABV9I6K8</accession>
<dbReference type="Gene3D" id="1.25.40.10">
    <property type="entry name" value="Tetratricopeptide repeat domain"/>
    <property type="match status" value="1"/>
</dbReference>
<comment type="caution">
    <text evidence="2">The sequence shown here is derived from an EMBL/GenBank/DDBJ whole genome shotgun (WGS) entry which is preliminary data.</text>
</comment>
<dbReference type="SUPFAM" id="SSF52540">
    <property type="entry name" value="P-loop containing nucleoside triphosphate hydrolases"/>
    <property type="match status" value="2"/>
</dbReference>
<protein>
    <submittedName>
        <fullName evidence="2">BTAD domain-containing putative transcriptional regulator</fullName>
    </submittedName>
</protein>
<name>A0ABV9I6K8_9DEIO</name>